<proteinExistence type="inferred from homology"/>
<reference evidence="7 8" key="1">
    <citation type="submission" date="2012-06" db="EMBL/GenBank/DDBJ databases">
        <title>Draft Genome Sequence of Lactobacillus pasteurii CRBIP 24.76T.</title>
        <authorList>
            <person name="Cousin S."/>
            <person name="Bouchier C."/>
            <person name="Loux V."/>
            <person name="Ma L."/>
            <person name="Creno S."/>
            <person name="Bizet C."/>
            <person name="Clermont D."/>
        </authorList>
    </citation>
    <scope>NUCLEOTIDE SEQUENCE [LARGE SCALE GENOMIC DNA]</scope>
    <source>
        <strain evidence="8">CRBIP 24.76T</strain>
    </source>
</reference>
<organism evidence="7 8">
    <name type="scientific">Lactobacillus pasteurii DSM 23907 = CRBIP 24.76</name>
    <dbReference type="NCBI Taxonomy" id="1423790"/>
    <lineage>
        <taxon>Bacteria</taxon>
        <taxon>Bacillati</taxon>
        <taxon>Bacillota</taxon>
        <taxon>Bacilli</taxon>
        <taxon>Lactobacillales</taxon>
        <taxon>Lactobacillaceae</taxon>
        <taxon>Lactobacillus</taxon>
    </lineage>
</organism>
<evidence type="ECO:0000256" key="4">
    <source>
        <dbReference type="HAMAP-Rule" id="MF_00149"/>
    </source>
</evidence>
<dbReference type="Gene3D" id="3.30.1370.100">
    <property type="entry name" value="MutL, C-terminal domain, regulatory subdomain"/>
    <property type="match status" value="1"/>
</dbReference>
<dbReference type="PATRIC" id="fig|1423790.3.peg.1270"/>
<evidence type="ECO:0000256" key="1">
    <source>
        <dbReference type="ARBA" id="ARBA00006082"/>
    </source>
</evidence>
<dbReference type="CDD" id="cd16926">
    <property type="entry name" value="HATPase_MutL-MLH-PMS-like"/>
    <property type="match status" value="1"/>
</dbReference>
<dbReference type="Proteomes" id="UP000009311">
    <property type="component" value="Unassembled WGS sequence"/>
</dbReference>
<dbReference type="InterPro" id="IPR014790">
    <property type="entry name" value="MutL_C"/>
</dbReference>
<gene>
    <name evidence="4" type="primary">mutL</name>
    <name evidence="7" type="ORF">BN53_03985</name>
</gene>
<dbReference type="PROSITE" id="PS00058">
    <property type="entry name" value="DNA_MISMATCH_REPAIR_1"/>
    <property type="match status" value="1"/>
</dbReference>
<dbReference type="InterPro" id="IPR002099">
    <property type="entry name" value="MutL/Mlh/PMS"/>
</dbReference>
<dbReference type="GO" id="GO:0032300">
    <property type="term" value="C:mismatch repair complex"/>
    <property type="evidence" value="ECO:0007669"/>
    <property type="project" value="InterPro"/>
</dbReference>
<dbReference type="eggNOG" id="COG0323">
    <property type="taxonomic scope" value="Bacteria"/>
</dbReference>
<dbReference type="InterPro" id="IPR037198">
    <property type="entry name" value="MutL_C_sf"/>
</dbReference>
<protein>
    <recommendedName>
        <fullName evidence="4">DNA mismatch repair protein MutL</fullName>
    </recommendedName>
</protein>
<dbReference type="Gene3D" id="3.30.1540.20">
    <property type="entry name" value="MutL, C-terminal domain, dimerisation subdomain"/>
    <property type="match status" value="1"/>
</dbReference>
<comment type="similarity">
    <text evidence="1 4">Belongs to the DNA mismatch repair MutL/HexB family.</text>
</comment>
<dbReference type="SUPFAM" id="SSF54211">
    <property type="entry name" value="Ribosomal protein S5 domain 2-like"/>
    <property type="match status" value="1"/>
</dbReference>
<keyword evidence="2 4" id="KW-0227">DNA damage</keyword>
<dbReference type="Gene3D" id="3.30.565.10">
    <property type="entry name" value="Histidine kinase-like ATPase, C-terminal domain"/>
    <property type="match status" value="1"/>
</dbReference>
<feature type="domain" description="DNA mismatch repair protein S5" evidence="6">
    <location>
        <begin position="208"/>
        <end position="326"/>
    </location>
</feature>
<dbReference type="CDD" id="cd00782">
    <property type="entry name" value="MutL_Trans"/>
    <property type="match status" value="1"/>
</dbReference>
<dbReference type="NCBIfam" id="TIGR00585">
    <property type="entry name" value="mutl"/>
    <property type="match status" value="1"/>
</dbReference>
<dbReference type="Pfam" id="PF01119">
    <property type="entry name" value="DNA_mis_repair"/>
    <property type="match status" value="1"/>
</dbReference>
<accession>I7IZP8</accession>
<keyword evidence="8" id="KW-1185">Reference proteome</keyword>
<dbReference type="Pfam" id="PF13589">
    <property type="entry name" value="HATPase_c_3"/>
    <property type="match status" value="1"/>
</dbReference>
<comment type="function">
    <text evidence="4">This protein is involved in the repair of mismatches in DNA. It is required for dam-dependent methyl-directed DNA mismatch repair. May act as a 'molecular matchmaker', a protein that promotes the formation of a stable complex between two or more DNA-binding proteins in an ATP-dependent manner without itself being part of a final effector complex.</text>
</comment>
<dbReference type="GO" id="GO:0005524">
    <property type="term" value="F:ATP binding"/>
    <property type="evidence" value="ECO:0007669"/>
    <property type="project" value="InterPro"/>
</dbReference>
<evidence type="ECO:0000313" key="8">
    <source>
        <dbReference type="Proteomes" id="UP000009311"/>
    </source>
</evidence>
<dbReference type="PANTHER" id="PTHR10073">
    <property type="entry name" value="DNA MISMATCH REPAIR PROTEIN MLH, PMS, MUTL"/>
    <property type="match status" value="1"/>
</dbReference>
<dbReference type="SUPFAM" id="SSF55874">
    <property type="entry name" value="ATPase domain of HSP90 chaperone/DNA topoisomerase II/histidine kinase"/>
    <property type="match status" value="1"/>
</dbReference>
<dbReference type="OrthoDB" id="9763467at2"/>
<keyword evidence="3 4" id="KW-0234">DNA repair</keyword>
<dbReference type="GO" id="GO:0016887">
    <property type="term" value="F:ATP hydrolysis activity"/>
    <property type="evidence" value="ECO:0007669"/>
    <property type="project" value="InterPro"/>
</dbReference>
<dbReference type="InterPro" id="IPR020667">
    <property type="entry name" value="DNA_mismatch_repair_MutL"/>
</dbReference>
<dbReference type="Gene3D" id="3.30.230.10">
    <property type="match status" value="1"/>
</dbReference>
<dbReference type="InterPro" id="IPR042121">
    <property type="entry name" value="MutL_C_regsub"/>
</dbReference>
<dbReference type="SMART" id="SM00853">
    <property type="entry name" value="MutL_C"/>
    <property type="match status" value="1"/>
</dbReference>
<dbReference type="STRING" id="1423790.BN53_03985"/>
<evidence type="ECO:0000313" key="7">
    <source>
        <dbReference type="EMBL" id="CCI85247.1"/>
    </source>
</evidence>
<dbReference type="InterPro" id="IPR036890">
    <property type="entry name" value="HATPase_C_sf"/>
</dbReference>
<dbReference type="GO" id="GO:0030983">
    <property type="term" value="F:mismatched DNA binding"/>
    <property type="evidence" value="ECO:0007669"/>
    <property type="project" value="InterPro"/>
</dbReference>
<dbReference type="FunFam" id="3.30.565.10:FF:000003">
    <property type="entry name" value="DNA mismatch repair endonuclease MutL"/>
    <property type="match status" value="1"/>
</dbReference>
<dbReference type="Pfam" id="PF08676">
    <property type="entry name" value="MutL_C"/>
    <property type="match status" value="1"/>
</dbReference>
<evidence type="ECO:0000259" key="5">
    <source>
        <dbReference type="SMART" id="SM00853"/>
    </source>
</evidence>
<dbReference type="InterPro" id="IPR014762">
    <property type="entry name" value="DNA_mismatch_repair_CS"/>
</dbReference>
<evidence type="ECO:0000259" key="6">
    <source>
        <dbReference type="SMART" id="SM01340"/>
    </source>
</evidence>
<dbReference type="SUPFAM" id="SSF118116">
    <property type="entry name" value="DNA mismatch repair protein MutL"/>
    <property type="match status" value="1"/>
</dbReference>
<dbReference type="InterPro" id="IPR042120">
    <property type="entry name" value="MutL_C_dimsub"/>
</dbReference>
<name>I7IZP8_9LACO</name>
<dbReference type="SMART" id="SM01340">
    <property type="entry name" value="DNA_mis_repair"/>
    <property type="match status" value="1"/>
</dbReference>
<sequence length="618" mass="69276">MAKIHELSETLSNQIAAGEVIERPASVVKELIENAIDAGSDRIRVDFIDAGLRQITVQDNGTGIEADQLDLAFTRHATSKISNERDLFKVATLGFRGEALASIAAVSHVEILTSTDDISGTRALFSAGGKKSQEEAAARKGTQITVSDLFFNTPARLKYLKSPRTEAMKIVDIVNRIALGHPDISFTLSNQSKILLKTAGNNNLKQTVASIYGRPIAEKMVEIQKSDSDFEVTGLVSKPELTRSNRNFISILLNGRYIKNFQLNTAIMDGYGNKLAAKHYPVAVIDIKVDPLLVDVNVHPTKQEVRLSKEKELGRLIVQAISEIMLEQNEEGGFDNLATNQKPSIVDQLQFNLNKNVVDTSRKAAPEVREIKPKLSVPLSYVDLSKPRQDKKYFITESWRGNVAKQVKLSPFPSQKVGNIVSSADEKLQKNLPDLNYLGQSQRYLLAEDKEDLYLIDQLMAQRQISYLKIYQQLQQKIVKQTLLTPVVLEFGKLDFLQLQSQSKRLAKLGISLEEFGQNSFIIHSYPTWIKGDVEQSLRKAFDQLLNSEKNSDQDIFKQLAINEAKMQVSGRKKLTELEAVDLINELSKQLDPYYDASGNKIIVKLSQSDLRKMFKRN</sequence>
<dbReference type="GO" id="GO:0140664">
    <property type="term" value="F:ATP-dependent DNA damage sensor activity"/>
    <property type="evidence" value="ECO:0007669"/>
    <property type="project" value="InterPro"/>
</dbReference>
<dbReference type="AlphaFoldDB" id="I7IZP8"/>
<evidence type="ECO:0000256" key="2">
    <source>
        <dbReference type="ARBA" id="ARBA00022763"/>
    </source>
</evidence>
<dbReference type="InterPro" id="IPR038973">
    <property type="entry name" value="MutL/Mlh/Pms-like"/>
</dbReference>
<dbReference type="EMBL" id="CAKD01000020">
    <property type="protein sequence ID" value="CCI85247.1"/>
    <property type="molecule type" value="Genomic_DNA"/>
</dbReference>
<comment type="caution">
    <text evidence="7">The sequence shown here is derived from an EMBL/GenBank/DDBJ whole genome shotgun (WGS) entry which is preliminary data.</text>
</comment>
<feature type="domain" description="MutL C-terminal dimerisation" evidence="5">
    <location>
        <begin position="437"/>
        <end position="575"/>
    </location>
</feature>
<dbReference type="InterPro" id="IPR020568">
    <property type="entry name" value="Ribosomal_Su5_D2-typ_SF"/>
</dbReference>
<dbReference type="HAMAP" id="MF_00149">
    <property type="entry name" value="DNA_mis_repair"/>
    <property type="match status" value="1"/>
</dbReference>
<dbReference type="PANTHER" id="PTHR10073:SF12">
    <property type="entry name" value="DNA MISMATCH REPAIR PROTEIN MLH1"/>
    <property type="match status" value="1"/>
</dbReference>
<evidence type="ECO:0000256" key="3">
    <source>
        <dbReference type="ARBA" id="ARBA00023204"/>
    </source>
</evidence>
<dbReference type="InterPro" id="IPR013507">
    <property type="entry name" value="DNA_mismatch_S5_2-like"/>
</dbReference>
<dbReference type="RefSeq" id="WP_009559795.1">
    <property type="nucleotide sequence ID" value="NZ_AYZN01000003.1"/>
</dbReference>
<dbReference type="GO" id="GO:0006298">
    <property type="term" value="P:mismatch repair"/>
    <property type="evidence" value="ECO:0007669"/>
    <property type="project" value="UniProtKB-UniRule"/>
</dbReference>
<dbReference type="InterPro" id="IPR014721">
    <property type="entry name" value="Ribsml_uS5_D2-typ_fold_subgr"/>
</dbReference>